<evidence type="ECO:0000313" key="2">
    <source>
        <dbReference type="Proteomes" id="UP000469346"/>
    </source>
</evidence>
<dbReference type="GO" id="GO:0003937">
    <property type="term" value="F:IMP cyclohydrolase activity"/>
    <property type="evidence" value="ECO:0007669"/>
    <property type="project" value="InterPro"/>
</dbReference>
<dbReference type="InterPro" id="IPR002695">
    <property type="entry name" value="PurH-like"/>
</dbReference>
<dbReference type="AlphaFoldDB" id="A0A6N9TU20"/>
<accession>A0A6N9TU20</accession>
<dbReference type="GO" id="GO:0005829">
    <property type="term" value="C:cytosol"/>
    <property type="evidence" value="ECO:0007669"/>
    <property type="project" value="TreeGrafter"/>
</dbReference>
<dbReference type="GO" id="GO:0006189">
    <property type="term" value="P:'de novo' IMP biosynthetic process"/>
    <property type="evidence" value="ECO:0007669"/>
    <property type="project" value="TreeGrafter"/>
</dbReference>
<keyword evidence="2" id="KW-1185">Reference proteome</keyword>
<dbReference type="PIRSF" id="PIRSF000414">
    <property type="entry name" value="AICARFT_IMPCHas"/>
    <property type="match status" value="1"/>
</dbReference>
<dbReference type="SMART" id="SM00798">
    <property type="entry name" value="AICARFT_IMPCHas"/>
    <property type="match status" value="1"/>
</dbReference>
<dbReference type="SUPFAM" id="SSF53927">
    <property type="entry name" value="Cytidine deaminase-like"/>
    <property type="match status" value="1"/>
</dbReference>
<dbReference type="InterPro" id="IPR016193">
    <property type="entry name" value="Cytidine_deaminase-like"/>
</dbReference>
<evidence type="ECO:0000313" key="1">
    <source>
        <dbReference type="EMBL" id="NDY43593.1"/>
    </source>
</evidence>
<keyword evidence="1" id="KW-0378">Hydrolase</keyword>
<dbReference type="PANTHER" id="PTHR11692:SF0">
    <property type="entry name" value="BIFUNCTIONAL PURINE BIOSYNTHESIS PROTEIN ATIC"/>
    <property type="match status" value="1"/>
</dbReference>
<name>A0A6N9TU20_DISTH</name>
<comment type="caution">
    <text evidence="1">The sequence shown here is derived from an EMBL/GenBank/DDBJ whole genome shotgun (WGS) entry which is preliminary data.</text>
</comment>
<dbReference type="PANTHER" id="PTHR11692">
    <property type="entry name" value="BIFUNCTIONAL PURINE BIOSYNTHESIS PROTEIN PURH"/>
    <property type="match status" value="1"/>
</dbReference>
<dbReference type="InterPro" id="IPR024051">
    <property type="entry name" value="AICAR_Tfase_dup_dom_sf"/>
</dbReference>
<proteinExistence type="predicted"/>
<dbReference type="RefSeq" id="WP_163299951.1">
    <property type="nucleotide sequence ID" value="NZ_JAAGRR010000223.1"/>
</dbReference>
<dbReference type="Gene3D" id="3.40.140.20">
    <property type="match status" value="2"/>
</dbReference>
<protein>
    <submittedName>
        <fullName evidence="1">IMP cyclohydrolase</fullName>
    </submittedName>
</protein>
<dbReference type="Pfam" id="PF01808">
    <property type="entry name" value="AICARFT_IMPCHas"/>
    <property type="match status" value="1"/>
</dbReference>
<reference evidence="1 2" key="1">
    <citation type="submission" date="2020-02" db="EMBL/GenBank/DDBJ databases">
        <title>Comparative genomics of sulfur disproportionating microorganisms.</title>
        <authorList>
            <person name="Ward L.M."/>
            <person name="Bertran E."/>
            <person name="Johnston D.T."/>
        </authorList>
    </citation>
    <scope>NUCLEOTIDE SEQUENCE [LARGE SCALE GENOMIC DNA]</scope>
    <source>
        <strain evidence="1 2">DSM 100025</strain>
    </source>
</reference>
<dbReference type="Proteomes" id="UP000469346">
    <property type="component" value="Unassembled WGS sequence"/>
</dbReference>
<organism evidence="1 2">
    <name type="scientific">Dissulfurirhabdus thermomarina</name>
    <dbReference type="NCBI Taxonomy" id="1765737"/>
    <lineage>
        <taxon>Bacteria</taxon>
        <taxon>Deltaproteobacteria</taxon>
        <taxon>Dissulfurirhabdaceae</taxon>
        <taxon>Dissulfurirhabdus</taxon>
    </lineage>
</organism>
<dbReference type="GO" id="GO:0004643">
    <property type="term" value="F:phosphoribosylaminoimidazolecarboxamide formyltransferase activity"/>
    <property type="evidence" value="ECO:0007669"/>
    <property type="project" value="InterPro"/>
</dbReference>
<dbReference type="EMBL" id="JAAGRR010000223">
    <property type="protein sequence ID" value="NDY43593.1"/>
    <property type="molecule type" value="Genomic_DNA"/>
</dbReference>
<sequence>MSDLKQMYRTILGDQFPEEMRITFGDQTLVYRKRTWKIRDETTGEVQERGVRYGENPDQEAALYELVNGNLVLGDCAYITPGNGLVSAISEADMLQAGKHPGKINLTDIDNSLNVLKFLMDRPAAVIVKHNNPCGVAYGDTIESAFTRAFRADRIAAFGGCVALNRPVDKATAEAIDELYVEVVAAPAYEDGAVEILARRKNLRIVQIRRIERLAEYWDRRFVDFKSLIDGGIIVQQSPVNRVRTREDLKPAECEYQGKTYRIRRLPDEREYADILFGWAVEQGVTSNSVLYVKDGATVGIGTGEQDRVGVAEIAVYKAYTKYADRLCHDRLGIPYKELELKVAKGERPREEKDEIDRQVQADRGGLPGSVMVSDAFFPFRDGVDVGIRQGISAVVHPGGSLRDWEAIEACNEADPPVAMVFTGQRAFKH</sequence>
<gene>
    <name evidence="1" type="ORF">G3N55_12185</name>
</gene>